<organism evidence="2 3">
    <name type="scientific">Breoghania corrubedonensis</name>
    <dbReference type="NCBI Taxonomy" id="665038"/>
    <lineage>
        <taxon>Bacteria</taxon>
        <taxon>Pseudomonadati</taxon>
        <taxon>Pseudomonadota</taxon>
        <taxon>Alphaproteobacteria</taxon>
        <taxon>Hyphomicrobiales</taxon>
        <taxon>Stappiaceae</taxon>
        <taxon>Breoghania</taxon>
    </lineage>
</organism>
<dbReference type="EMBL" id="QAYG01000005">
    <property type="protein sequence ID" value="PTW60157.1"/>
    <property type="molecule type" value="Genomic_DNA"/>
</dbReference>
<keyword evidence="1" id="KW-0175">Coiled coil</keyword>
<name>A0A2T5V8T4_9HYPH</name>
<evidence type="ECO:0000256" key="1">
    <source>
        <dbReference type="SAM" id="Coils"/>
    </source>
</evidence>
<dbReference type="Proteomes" id="UP000244081">
    <property type="component" value="Unassembled WGS sequence"/>
</dbReference>
<keyword evidence="3" id="KW-1185">Reference proteome</keyword>
<evidence type="ECO:0000313" key="3">
    <source>
        <dbReference type="Proteomes" id="UP000244081"/>
    </source>
</evidence>
<comment type="caution">
    <text evidence="2">The sequence shown here is derived from an EMBL/GenBank/DDBJ whole genome shotgun (WGS) entry which is preliminary data.</text>
</comment>
<gene>
    <name evidence="2" type="ORF">C8N35_105160</name>
</gene>
<evidence type="ECO:0008006" key="4">
    <source>
        <dbReference type="Google" id="ProtNLM"/>
    </source>
</evidence>
<reference evidence="2 3" key="1">
    <citation type="submission" date="2018-04" db="EMBL/GenBank/DDBJ databases">
        <title>Genomic Encyclopedia of Archaeal and Bacterial Type Strains, Phase II (KMG-II): from individual species to whole genera.</title>
        <authorList>
            <person name="Goeker M."/>
        </authorList>
    </citation>
    <scope>NUCLEOTIDE SEQUENCE [LARGE SCALE GENOMIC DNA]</scope>
    <source>
        <strain evidence="2 3">DSM 23382</strain>
    </source>
</reference>
<dbReference type="OrthoDB" id="8017089at2"/>
<feature type="coiled-coil region" evidence="1">
    <location>
        <begin position="59"/>
        <end position="90"/>
    </location>
</feature>
<proteinExistence type="predicted"/>
<protein>
    <recommendedName>
        <fullName evidence="4">Flagellar assembly protein FliH</fullName>
    </recommendedName>
</protein>
<accession>A0A2T5V8T4</accession>
<dbReference type="AlphaFoldDB" id="A0A2T5V8T4"/>
<evidence type="ECO:0000313" key="2">
    <source>
        <dbReference type="EMBL" id="PTW60157.1"/>
    </source>
</evidence>
<dbReference type="RefSeq" id="WP_107990441.1">
    <property type="nucleotide sequence ID" value="NZ_QAYG01000005.1"/>
</dbReference>
<sequence length="211" mass="23252">MSDSIAARLPDLSAAAFAQLRADAANLVPVEPDSAYLDPQSLSRKLSAEFARGEEAGREEAARNYEEKLLAEKQRLREEADAARMRFEEDLGERLASSIVKGLQDLEMRVTDAVAHLISPFLEEAATAHVVEAFADNLKDLLGSHDRTSLVVRGPDRLLRRLEACLGDEGAGIRLEPVDGIEIFVSINDTTIETQLGAWLRRLEDAREDKA</sequence>